<proteinExistence type="inferred from homology"/>
<dbReference type="EMBL" id="UOGE01000038">
    <property type="protein sequence ID" value="VAX19068.1"/>
    <property type="molecule type" value="Genomic_DNA"/>
</dbReference>
<dbReference type="SUPFAM" id="SSF75169">
    <property type="entry name" value="DsrEFH-like"/>
    <property type="match status" value="1"/>
</dbReference>
<protein>
    <submittedName>
        <fullName evidence="2">tRNA 5-methylaminomethyl-2-thiouridine synthase subunit TusC</fullName>
    </submittedName>
</protein>
<evidence type="ECO:0000256" key="1">
    <source>
        <dbReference type="ARBA" id="ARBA00005996"/>
    </source>
</evidence>
<dbReference type="NCBIfam" id="TIGR03010">
    <property type="entry name" value="sulf_tusC_dsrF"/>
    <property type="match status" value="1"/>
</dbReference>
<dbReference type="NCBIfam" id="NF001238">
    <property type="entry name" value="PRK00211.1"/>
    <property type="match status" value="1"/>
</dbReference>
<name>A0A3B1C5E6_9ZZZZ</name>
<dbReference type="Pfam" id="PF02635">
    <property type="entry name" value="DsrE"/>
    <property type="match status" value="1"/>
</dbReference>
<sequence>MPDTDEMEDVNENVKKIMFVMRKAPHGTIYSYEGLETVLIMAAYEQDITMTFIGDGVFALLKDQNTEKLGIKGFIKTYGALEDYDVEKIFVDRESMERRGVKSEDFAIPVEVKEAEEIGKLMEEQHALITY</sequence>
<accession>A0A3B1C5E6</accession>
<dbReference type="PANTHER" id="PTHR38780">
    <property type="entry name" value="PROTEIN TUSC"/>
    <property type="match status" value="1"/>
</dbReference>
<dbReference type="InterPro" id="IPR017462">
    <property type="entry name" value="Sulphur_relay_TusC/DsrF"/>
</dbReference>
<dbReference type="Gene3D" id="3.40.1260.10">
    <property type="entry name" value="DsrEFH-like"/>
    <property type="match status" value="1"/>
</dbReference>
<dbReference type="PANTHER" id="PTHR38780:SF1">
    <property type="entry name" value="PROTEIN TUSC"/>
    <property type="match status" value="1"/>
</dbReference>
<dbReference type="AlphaFoldDB" id="A0A3B1C5E6"/>
<gene>
    <name evidence="2" type="ORF">MNBD_NITROSPINAE02-1304</name>
</gene>
<comment type="similarity">
    <text evidence="1">Belongs to the DsrF/TusC family.</text>
</comment>
<dbReference type="InterPro" id="IPR003787">
    <property type="entry name" value="Sulphur_relay_DsrE/F-like"/>
</dbReference>
<reference evidence="2" key="1">
    <citation type="submission" date="2018-06" db="EMBL/GenBank/DDBJ databases">
        <authorList>
            <person name="Zhirakovskaya E."/>
        </authorList>
    </citation>
    <scope>NUCLEOTIDE SEQUENCE</scope>
</reference>
<evidence type="ECO:0000313" key="2">
    <source>
        <dbReference type="EMBL" id="VAX19068.1"/>
    </source>
</evidence>
<organism evidence="2">
    <name type="scientific">hydrothermal vent metagenome</name>
    <dbReference type="NCBI Taxonomy" id="652676"/>
    <lineage>
        <taxon>unclassified sequences</taxon>
        <taxon>metagenomes</taxon>
        <taxon>ecological metagenomes</taxon>
    </lineage>
</organism>
<dbReference type="InterPro" id="IPR027396">
    <property type="entry name" value="DsrEFH-like"/>
</dbReference>